<feature type="domain" description="Glycosyl hydrolase family 13 catalytic" evidence="2">
    <location>
        <begin position="158"/>
        <end position="566"/>
    </location>
</feature>
<dbReference type="InterPro" id="IPR013780">
    <property type="entry name" value="Glyco_hydro_b"/>
</dbReference>
<dbReference type="EMBL" id="CZBO01000002">
    <property type="protein sequence ID" value="CUP98814.1"/>
    <property type="molecule type" value="Genomic_DNA"/>
</dbReference>
<proteinExistence type="inferred from homology"/>
<dbReference type="EC" id="3.2.1.41" evidence="3"/>
<sequence length="666" mass="77415">MNIKEIYNTYSGDKKVQLRDIFNSKEFEEKYTTKLELGSIYSKEKTTFRVWSPVATKVTIELFNKDNKNEFNKFEDLEMKEENNVWTVERLGDLNKIYYRLKVQINENINIITDPYSKAVSCNGGYSMVVNLEETNPDGWDEDFRPFIKSQVDSIIYEAHVRDFTIDNNLNENFKGKFKGFWQKGTTTKNGYKTGVDHLKELGITHVHLLPIFDFRTVNEEDLNSKEYNWGYDPVHYNAIEGSYSLDPFNGEARIKEFKELVLNLHKEGIRVIMDVVYNHTYDTNDSIFNKLMPYYYYREDSNGNFSNGSACGNELASEREMVRKFIANSVCYYAKEYHIDGFRFDLMGLHDIETMKIIREELNKIDKTIIMYGEGWIGSETPLNEEDRSIKKNINKFNGMQIAAFNDDIRDGIKGNVFSEESYGFISGGYWFNEAIKSGIVASTNHKDIDYSKVSYWANEPYQVINYSSSHDNYTLWDKISLSCKEESDYELIKMNKLAAVIVLTSQGIPFIHSGEELLRTKTDTDNNIIENSYNSSDYVNKIDWNRKGKYIDVFNYYKGLIELRRNHKIFRMSNARDILNNIKFINTDSENVIAYKITRNNIGDSFKECVAILNGGKETSFFNIDNDIWDIILDENSINEDGLRKVCGNNISVNGRSAIIMVKK</sequence>
<dbReference type="Pfam" id="PF02922">
    <property type="entry name" value="CBM_48"/>
    <property type="match status" value="1"/>
</dbReference>
<dbReference type="SUPFAM" id="SSF51445">
    <property type="entry name" value="(Trans)glycosidases"/>
    <property type="match status" value="1"/>
</dbReference>
<evidence type="ECO:0000259" key="2">
    <source>
        <dbReference type="SMART" id="SM00642"/>
    </source>
</evidence>
<keyword evidence="3" id="KW-0326">Glycosidase</keyword>
<dbReference type="CDD" id="cd11341">
    <property type="entry name" value="AmyAc_Pullulanase_LD-like"/>
    <property type="match status" value="1"/>
</dbReference>
<protein>
    <submittedName>
        <fullName evidence="3">Alpha-dextran endo-1,6-alpha-glucosidase</fullName>
        <ecNumber evidence="3">3.2.1.41</ecNumber>
    </submittedName>
</protein>
<dbReference type="RefSeq" id="WP_082201709.1">
    <property type="nucleotide sequence ID" value="NZ_CZBO01000002.1"/>
</dbReference>
<dbReference type="Pfam" id="PF21653">
    <property type="entry name" value="pulA_all-beta"/>
    <property type="match status" value="1"/>
</dbReference>
<dbReference type="GO" id="GO:0051060">
    <property type="term" value="F:pullulanase activity"/>
    <property type="evidence" value="ECO:0007669"/>
    <property type="project" value="UniProtKB-EC"/>
</dbReference>
<accession>A0A174SM29</accession>
<evidence type="ECO:0000313" key="3">
    <source>
        <dbReference type="EMBL" id="CUP98814.1"/>
    </source>
</evidence>
<dbReference type="InterPro" id="IPR011840">
    <property type="entry name" value="PulA_typeI"/>
</dbReference>
<dbReference type="GO" id="GO:0005975">
    <property type="term" value="P:carbohydrate metabolic process"/>
    <property type="evidence" value="ECO:0007669"/>
    <property type="project" value="InterPro"/>
</dbReference>
<evidence type="ECO:0000256" key="1">
    <source>
        <dbReference type="ARBA" id="ARBA00008061"/>
    </source>
</evidence>
<dbReference type="Pfam" id="PF00128">
    <property type="entry name" value="Alpha-amylase"/>
    <property type="match status" value="1"/>
</dbReference>
<dbReference type="Gene3D" id="2.60.40.1180">
    <property type="entry name" value="Golgi alpha-mannosidase II"/>
    <property type="match status" value="1"/>
</dbReference>
<reference evidence="3 4" key="1">
    <citation type="submission" date="2015-09" db="EMBL/GenBank/DDBJ databases">
        <authorList>
            <consortium name="Pathogen Informatics"/>
        </authorList>
    </citation>
    <scope>NUCLEOTIDE SEQUENCE [LARGE SCALE GENOMIC DNA]</scope>
    <source>
        <strain evidence="3 4">2789STDY5834956</strain>
    </source>
</reference>
<dbReference type="InterPro" id="IPR014756">
    <property type="entry name" value="Ig_E-set"/>
</dbReference>
<dbReference type="AlphaFoldDB" id="A0A174SM29"/>
<organism evidence="3 4">
    <name type="scientific">Clostridium baratii</name>
    <dbReference type="NCBI Taxonomy" id="1561"/>
    <lineage>
        <taxon>Bacteria</taxon>
        <taxon>Bacillati</taxon>
        <taxon>Bacillota</taxon>
        <taxon>Clostridia</taxon>
        <taxon>Eubacteriales</taxon>
        <taxon>Clostridiaceae</taxon>
        <taxon>Clostridium</taxon>
    </lineage>
</organism>
<dbReference type="SUPFAM" id="SSF81296">
    <property type="entry name" value="E set domains"/>
    <property type="match status" value="1"/>
</dbReference>
<keyword evidence="3" id="KW-0378">Hydrolase</keyword>
<dbReference type="NCBIfam" id="TIGR02104">
    <property type="entry name" value="pulA_typeI"/>
    <property type="match status" value="1"/>
</dbReference>
<dbReference type="SMART" id="SM00642">
    <property type="entry name" value="Aamy"/>
    <property type="match status" value="1"/>
</dbReference>
<dbReference type="InterPro" id="IPR013783">
    <property type="entry name" value="Ig-like_fold"/>
</dbReference>
<dbReference type="Gene3D" id="2.60.40.10">
    <property type="entry name" value="Immunoglobulins"/>
    <property type="match status" value="1"/>
</dbReference>
<dbReference type="Gene3D" id="3.20.20.80">
    <property type="entry name" value="Glycosidases"/>
    <property type="match status" value="1"/>
</dbReference>
<dbReference type="InterPro" id="IPR004193">
    <property type="entry name" value="Glyco_hydro_13_N"/>
</dbReference>
<evidence type="ECO:0000313" key="4">
    <source>
        <dbReference type="Proteomes" id="UP000095563"/>
    </source>
</evidence>
<name>A0A174SM29_9CLOT</name>
<dbReference type="InterPro" id="IPR006047">
    <property type="entry name" value="GH13_cat_dom"/>
</dbReference>
<dbReference type="InterPro" id="IPR049117">
    <property type="entry name" value="pulA_all-beta"/>
</dbReference>
<dbReference type="InterPro" id="IPR017853">
    <property type="entry name" value="GH"/>
</dbReference>
<gene>
    <name evidence="3" type="primary">amyX</name>
    <name evidence="3" type="ORF">ERS852568_01450</name>
</gene>
<dbReference type="PANTHER" id="PTHR43002">
    <property type="entry name" value="GLYCOGEN DEBRANCHING ENZYME"/>
    <property type="match status" value="1"/>
</dbReference>
<dbReference type="CDD" id="cd02860">
    <property type="entry name" value="E_set_Pullulanase"/>
    <property type="match status" value="1"/>
</dbReference>
<dbReference type="Proteomes" id="UP000095563">
    <property type="component" value="Unassembled WGS sequence"/>
</dbReference>
<comment type="similarity">
    <text evidence="1">Belongs to the glycosyl hydrolase 13 family.</text>
</comment>